<dbReference type="SUPFAM" id="SSF46689">
    <property type="entry name" value="Homeodomain-like"/>
    <property type="match status" value="1"/>
</dbReference>
<dbReference type="RefSeq" id="WP_220230720.1">
    <property type="nucleotide sequence ID" value="NZ_JAICBX010000005.1"/>
</dbReference>
<evidence type="ECO:0000256" key="3">
    <source>
        <dbReference type="ARBA" id="ARBA00023163"/>
    </source>
</evidence>
<dbReference type="InterPro" id="IPR009057">
    <property type="entry name" value="Homeodomain-like_sf"/>
</dbReference>
<evidence type="ECO:0000313" key="6">
    <source>
        <dbReference type="EMBL" id="MBW8639993.1"/>
    </source>
</evidence>
<reference evidence="6" key="1">
    <citation type="submission" date="2021-08" db="EMBL/GenBank/DDBJ databases">
        <title>Hoeflea bacterium WL0058 sp. nov., isolated from the sediment.</title>
        <authorList>
            <person name="Wang L."/>
            <person name="Zhang D."/>
        </authorList>
    </citation>
    <scope>NUCLEOTIDE SEQUENCE</scope>
    <source>
        <strain evidence="6">WL0058</strain>
    </source>
</reference>
<dbReference type="Pfam" id="PF00440">
    <property type="entry name" value="TetR_N"/>
    <property type="match status" value="1"/>
</dbReference>
<dbReference type="PANTHER" id="PTHR30055">
    <property type="entry name" value="HTH-TYPE TRANSCRIPTIONAL REGULATOR RUTR"/>
    <property type="match status" value="1"/>
</dbReference>
<organism evidence="6 7">
    <name type="scientific">Flavimaribacter sediminis</name>
    <dbReference type="NCBI Taxonomy" id="2865987"/>
    <lineage>
        <taxon>Bacteria</taxon>
        <taxon>Pseudomonadati</taxon>
        <taxon>Pseudomonadota</taxon>
        <taxon>Alphaproteobacteria</taxon>
        <taxon>Hyphomicrobiales</taxon>
        <taxon>Rhizobiaceae</taxon>
        <taxon>Flavimaribacter</taxon>
    </lineage>
</organism>
<dbReference type="PRINTS" id="PR00455">
    <property type="entry name" value="HTHTETR"/>
</dbReference>
<evidence type="ECO:0000256" key="2">
    <source>
        <dbReference type="ARBA" id="ARBA00023125"/>
    </source>
</evidence>
<dbReference type="EMBL" id="JAICBX010000005">
    <property type="protein sequence ID" value="MBW8639993.1"/>
    <property type="molecule type" value="Genomic_DNA"/>
</dbReference>
<accession>A0AAE2ZNU2</accession>
<dbReference type="PROSITE" id="PS50977">
    <property type="entry name" value="HTH_TETR_2"/>
    <property type="match status" value="1"/>
</dbReference>
<dbReference type="PANTHER" id="PTHR30055:SF240">
    <property type="entry name" value="HTH-TYPE TRANSCRIPTIONAL REGULATOR ACRR"/>
    <property type="match status" value="1"/>
</dbReference>
<sequence length="187" mass="21028">MRRHIADCALRLFQEDGYDAVSMRRLASEAGCTVMTLYRYFDRKIDILRALWTEVFAELFDRLDRVAAGEADPTHRLLAVSQGYVDFWLERREHYFLVFMSSGVTQSDVSVFVGDDGVVSRFNVLRESLAGALDGRPGEAELKLKSELLLCALNGIAHNLITISAYPWSEPQALVRAAVTAVLTRPE</sequence>
<dbReference type="GO" id="GO:0003700">
    <property type="term" value="F:DNA-binding transcription factor activity"/>
    <property type="evidence" value="ECO:0007669"/>
    <property type="project" value="TreeGrafter"/>
</dbReference>
<gene>
    <name evidence="6" type="ORF">K1W69_22550</name>
</gene>
<dbReference type="InterPro" id="IPR050109">
    <property type="entry name" value="HTH-type_TetR-like_transc_reg"/>
</dbReference>
<feature type="domain" description="HTH tetR-type" evidence="5">
    <location>
        <begin position="1"/>
        <end position="59"/>
    </location>
</feature>
<dbReference type="Proteomes" id="UP001196509">
    <property type="component" value="Unassembled WGS sequence"/>
</dbReference>
<dbReference type="InterPro" id="IPR001647">
    <property type="entry name" value="HTH_TetR"/>
</dbReference>
<proteinExistence type="predicted"/>
<evidence type="ECO:0000256" key="1">
    <source>
        <dbReference type="ARBA" id="ARBA00023015"/>
    </source>
</evidence>
<evidence type="ECO:0000313" key="7">
    <source>
        <dbReference type="Proteomes" id="UP001196509"/>
    </source>
</evidence>
<protein>
    <submittedName>
        <fullName evidence="6">TetR/AcrR family transcriptional regulator</fullName>
    </submittedName>
</protein>
<name>A0AAE2ZNU2_9HYPH</name>
<keyword evidence="2 4" id="KW-0238">DNA-binding</keyword>
<feature type="DNA-binding region" description="H-T-H motif" evidence="4">
    <location>
        <begin position="22"/>
        <end position="41"/>
    </location>
</feature>
<comment type="caution">
    <text evidence="6">The sequence shown here is derived from an EMBL/GenBank/DDBJ whole genome shotgun (WGS) entry which is preliminary data.</text>
</comment>
<dbReference type="AlphaFoldDB" id="A0AAE2ZNU2"/>
<keyword evidence="3" id="KW-0804">Transcription</keyword>
<keyword evidence="1" id="KW-0805">Transcription regulation</keyword>
<evidence type="ECO:0000256" key="4">
    <source>
        <dbReference type="PROSITE-ProRule" id="PRU00335"/>
    </source>
</evidence>
<evidence type="ECO:0000259" key="5">
    <source>
        <dbReference type="PROSITE" id="PS50977"/>
    </source>
</evidence>
<dbReference type="Gene3D" id="1.10.357.10">
    <property type="entry name" value="Tetracycline Repressor, domain 2"/>
    <property type="match status" value="1"/>
</dbReference>
<keyword evidence="7" id="KW-1185">Reference proteome</keyword>
<dbReference type="GO" id="GO:0000976">
    <property type="term" value="F:transcription cis-regulatory region binding"/>
    <property type="evidence" value="ECO:0007669"/>
    <property type="project" value="TreeGrafter"/>
</dbReference>